<dbReference type="GO" id="GO:0016525">
    <property type="term" value="P:negative regulation of angiogenesis"/>
    <property type="evidence" value="ECO:0007669"/>
    <property type="project" value="InterPro"/>
</dbReference>
<evidence type="ECO:0000256" key="2">
    <source>
        <dbReference type="ARBA" id="ARBA00009500"/>
    </source>
</evidence>
<keyword evidence="11" id="KW-1185">Reference proteome</keyword>
<dbReference type="AlphaFoldDB" id="A0A7K9Y2G3"/>
<feature type="non-terminal residue" evidence="10">
    <location>
        <position position="429"/>
    </location>
</feature>
<protein>
    <submittedName>
        <fullName evidence="10">PEDF factor</fullName>
    </submittedName>
</protein>
<keyword evidence="4 8" id="KW-0732">Signal</keyword>
<evidence type="ECO:0000256" key="5">
    <source>
        <dbReference type="ARBA" id="ARBA00023180"/>
    </source>
</evidence>
<evidence type="ECO:0000256" key="3">
    <source>
        <dbReference type="ARBA" id="ARBA00022525"/>
    </source>
</evidence>
<evidence type="ECO:0000256" key="7">
    <source>
        <dbReference type="SAM" id="MobiDB-lite"/>
    </source>
</evidence>
<evidence type="ECO:0000259" key="9">
    <source>
        <dbReference type="SMART" id="SM00093"/>
    </source>
</evidence>
<dbReference type="GO" id="GO:0005615">
    <property type="term" value="C:extracellular space"/>
    <property type="evidence" value="ECO:0007669"/>
    <property type="project" value="InterPro"/>
</dbReference>
<keyword evidence="3" id="KW-0964">Secreted</keyword>
<dbReference type="FunFam" id="3.30.497.10:FF:000003">
    <property type="entry name" value="Serpin family F member 1"/>
    <property type="match status" value="1"/>
</dbReference>
<reference evidence="10 11" key="1">
    <citation type="submission" date="2019-09" db="EMBL/GenBank/DDBJ databases">
        <title>Bird 10,000 Genomes (B10K) Project - Family phase.</title>
        <authorList>
            <person name="Zhang G."/>
        </authorList>
    </citation>
    <scope>NUCLEOTIDE SEQUENCE [LARGE SCALE GENOMIC DNA]</scope>
    <source>
        <strain evidence="10">B10K-DU-001-53</strain>
        <tissue evidence="10">Muscle</tissue>
    </source>
</reference>
<dbReference type="SUPFAM" id="SSF56574">
    <property type="entry name" value="Serpins"/>
    <property type="match status" value="1"/>
</dbReference>
<dbReference type="GO" id="GO:0050769">
    <property type="term" value="P:positive regulation of neurogenesis"/>
    <property type="evidence" value="ECO:0007669"/>
    <property type="project" value="InterPro"/>
</dbReference>
<dbReference type="Proteomes" id="UP000522663">
    <property type="component" value="Unassembled WGS sequence"/>
</dbReference>
<dbReference type="Gene3D" id="3.30.497.10">
    <property type="entry name" value="Antithrombin, subunit I, domain 2"/>
    <property type="match status" value="1"/>
</dbReference>
<dbReference type="Gene3D" id="2.30.39.10">
    <property type="entry name" value="Alpha-1-antitrypsin, domain 1"/>
    <property type="match status" value="1"/>
</dbReference>
<evidence type="ECO:0000313" key="10">
    <source>
        <dbReference type="EMBL" id="NXJ03360.1"/>
    </source>
</evidence>
<proteinExistence type="inferred from homology"/>
<comment type="similarity">
    <text evidence="2 6">Belongs to the serpin family.</text>
</comment>
<feature type="chain" id="PRO_5029630390" evidence="8">
    <location>
        <begin position="20"/>
        <end position="429"/>
    </location>
</feature>
<dbReference type="InterPro" id="IPR036186">
    <property type="entry name" value="Serpin_sf"/>
</dbReference>
<dbReference type="InterPro" id="IPR033832">
    <property type="entry name" value="PEDF_serpin_dom"/>
</dbReference>
<dbReference type="PANTHER" id="PTHR11461:SF84">
    <property type="entry name" value="PIGMENT EPITHELIUM-DERIVED FACTOR"/>
    <property type="match status" value="1"/>
</dbReference>
<dbReference type="OrthoDB" id="9995163at2759"/>
<evidence type="ECO:0000256" key="4">
    <source>
        <dbReference type="ARBA" id="ARBA00022729"/>
    </source>
</evidence>
<evidence type="ECO:0000313" key="11">
    <source>
        <dbReference type="Proteomes" id="UP000522663"/>
    </source>
</evidence>
<name>A0A7K9Y2G3_9GALL</name>
<dbReference type="EMBL" id="VXAB01000208">
    <property type="protein sequence ID" value="NXJ03360.1"/>
    <property type="molecule type" value="Genomic_DNA"/>
</dbReference>
<organism evidence="10 11">
    <name type="scientific">Odontophorus gujanensis</name>
    <name type="common">marbled wood quail</name>
    <dbReference type="NCBI Taxonomy" id="886794"/>
    <lineage>
        <taxon>Eukaryota</taxon>
        <taxon>Metazoa</taxon>
        <taxon>Chordata</taxon>
        <taxon>Craniata</taxon>
        <taxon>Vertebrata</taxon>
        <taxon>Euteleostomi</taxon>
        <taxon>Archelosauria</taxon>
        <taxon>Archosauria</taxon>
        <taxon>Dinosauria</taxon>
        <taxon>Saurischia</taxon>
        <taxon>Theropoda</taxon>
        <taxon>Coelurosauria</taxon>
        <taxon>Aves</taxon>
        <taxon>Neognathae</taxon>
        <taxon>Galloanserae</taxon>
        <taxon>Galliformes</taxon>
        <taxon>Odontophoridae</taxon>
        <taxon>Odontophorus</taxon>
    </lineage>
</organism>
<feature type="non-terminal residue" evidence="10">
    <location>
        <position position="1"/>
    </location>
</feature>
<feature type="signal peptide" evidence="8">
    <location>
        <begin position="1"/>
        <end position="19"/>
    </location>
</feature>
<evidence type="ECO:0000256" key="6">
    <source>
        <dbReference type="RuleBase" id="RU000411"/>
    </source>
</evidence>
<dbReference type="InterPro" id="IPR042185">
    <property type="entry name" value="Serpin_sf_2"/>
</dbReference>
<feature type="domain" description="Serpin" evidence="9">
    <location>
        <begin position="62"/>
        <end position="426"/>
    </location>
</feature>
<feature type="region of interest" description="Disordered" evidence="7">
    <location>
        <begin position="17"/>
        <end position="43"/>
    </location>
</feature>
<dbReference type="InterPro" id="IPR023796">
    <property type="entry name" value="Serpin_dom"/>
</dbReference>
<dbReference type="GO" id="GO:0004867">
    <property type="term" value="F:serine-type endopeptidase inhibitor activity"/>
    <property type="evidence" value="ECO:0007669"/>
    <property type="project" value="InterPro"/>
</dbReference>
<dbReference type="InterPro" id="IPR000215">
    <property type="entry name" value="Serpin_fam"/>
</dbReference>
<keyword evidence="5" id="KW-0325">Glycoprotein</keyword>
<dbReference type="Pfam" id="PF00079">
    <property type="entry name" value="Serpin"/>
    <property type="match status" value="1"/>
</dbReference>
<dbReference type="InterPro" id="IPR042178">
    <property type="entry name" value="Serpin_sf_1"/>
</dbReference>
<comment type="subcellular location">
    <subcellularLocation>
        <location evidence="1">Secreted</location>
    </subcellularLocation>
</comment>
<dbReference type="CDD" id="cd02052">
    <property type="entry name" value="serpinF1_PEDF"/>
    <property type="match status" value="1"/>
</dbReference>
<dbReference type="InterPro" id="IPR023795">
    <property type="entry name" value="Serpin_CS"/>
</dbReference>
<comment type="caution">
    <text evidence="10">The sequence shown here is derived from an EMBL/GenBank/DDBJ whole genome shotgun (WGS) entry which is preliminary data.</text>
</comment>
<accession>A0A7K9Y2G3</accession>
<dbReference type="SMART" id="SM00093">
    <property type="entry name" value="SERPIN"/>
    <property type="match status" value="1"/>
</dbReference>
<dbReference type="PROSITE" id="PS00284">
    <property type="entry name" value="SERPIN"/>
    <property type="match status" value="1"/>
</dbReference>
<sequence length="429" mass="47838">MQIPAVLLLLGLLTVPSKSQNSPTGQSSPTSDGTNVGEVEEEDPFYKSPVNKLAAAVSNFGYDLYRQQSSQTATANVLLSPFSLATALSGLSLGAGERTEDVISRALFYDLLNKAEVHNTYKDLLASVTGPEKSLKSASRIVVEKRLRVKSTFHSQLEKSYKMRLRALSGNTQLDLQEINNWVRQQTRGRILRFMKDMPTDVSILLAGAAYFKEYLSFYLLKKNTGIWKTKFDTKRTVLKDFHLDEDRTVKVSMMSDPKAILRYGFDSELNCKIAQLPLTGGVSAMFFLPTKVTQNMTLIEESLTSEFVHDVDKELKTVHAVLSLPKLKMNYEEALGNTLKETRLQSLFTSPDFTKISAKPIKVSHVQHKAVLELSEDGEKSTPNPGVNAARLTFPIEYHVDKPFLLVLRDDTTGTLLLIGKILDPRSV</sequence>
<feature type="compositionally biased region" description="Polar residues" evidence="7">
    <location>
        <begin position="17"/>
        <end position="34"/>
    </location>
</feature>
<gene>
    <name evidence="10" type="primary">Serpinf1</name>
    <name evidence="10" type="ORF">ODOGUJ_R12712</name>
</gene>
<dbReference type="PANTHER" id="PTHR11461">
    <property type="entry name" value="SERINE PROTEASE INHIBITOR, SERPIN"/>
    <property type="match status" value="1"/>
</dbReference>
<evidence type="ECO:0000256" key="8">
    <source>
        <dbReference type="SAM" id="SignalP"/>
    </source>
</evidence>
<evidence type="ECO:0000256" key="1">
    <source>
        <dbReference type="ARBA" id="ARBA00004613"/>
    </source>
</evidence>